<gene>
    <name evidence="2" type="ORF">AVEN_32803_1</name>
</gene>
<protein>
    <recommendedName>
        <fullName evidence="1">EGF-like domain-containing protein</fullName>
    </recommendedName>
</protein>
<dbReference type="EMBL" id="BGPR01005471">
    <property type="protein sequence ID" value="GBN10479.1"/>
    <property type="molecule type" value="Genomic_DNA"/>
</dbReference>
<organism evidence="2 3">
    <name type="scientific">Araneus ventricosus</name>
    <name type="common">Orbweaver spider</name>
    <name type="synonym">Epeira ventricosa</name>
    <dbReference type="NCBI Taxonomy" id="182803"/>
    <lineage>
        <taxon>Eukaryota</taxon>
        <taxon>Metazoa</taxon>
        <taxon>Ecdysozoa</taxon>
        <taxon>Arthropoda</taxon>
        <taxon>Chelicerata</taxon>
        <taxon>Arachnida</taxon>
        <taxon>Araneae</taxon>
        <taxon>Araneomorphae</taxon>
        <taxon>Entelegynae</taxon>
        <taxon>Araneoidea</taxon>
        <taxon>Araneidae</taxon>
        <taxon>Araneus</taxon>
    </lineage>
</organism>
<name>A0A4Y2L7V2_ARAVE</name>
<evidence type="ECO:0000313" key="3">
    <source>
        <dbReference type="Proteomes" id="UP000499080"/>
    </source>
</evidence>
<evidence type="ECO:0000259" key="1">
    <source>
        <dbReference type="PROSITE" id="PS00022"/>
    </source>
</evidence>
<dbReference type="SMART" id="SM00181">
    <property type="entry name" value="EGF"/>
    <property type="match status" value="3"/>
</dbReference>
<dbReference type="InterPro" id="IPR000742">
    <property type="entry name" value="EGF"/>
</dbReference>
<dbReference type="Proteomes" id="UP000499080">
    <property type="component" value="Unassembled WGS sequence"/>
</dbReference>
<sequence length="207" mass="23816">MAKETGFCTEMCNDTNPCQNGGVCQEGLCKCHEDYAGAWCETPKWCMHSRCGNGRDEVKCIWDSEKREGRCECKERYHLYMERDRSCEKCDCGPDGHCIMTEREEKVCVCKKGYADYLLQCKSCDCGYFSTNCSFQGLGKKLCQCRENYKQQNYKSIWDDDNANCVCKSTYVFQICITSMSGVNSYAYLSINATHLPISETYDRLFQ</sequence>
<proteinExistence type="predicted"/>
<keyword evidence="3" id="KW-1185">Reference proteome</keyword>
<feature type="domain" description="EGF-like" evidence="1">
    <location>
        <begin position="29"/>
        <end position="40"/>
    </location>
</feature>
<comment type="caution">
    <text evidence="2">The sequence shown here is derived from an EMBL/GenBank/DDBJ whole genome shotgun (WGS) entry which is preliminary data.</text>
</comment>
<dbReference type="OrthoDB" id="6436380at2759"/>
<accession>A0A4Y2L7V2</accession>
<dbReference type="PROSITE" id="PS00022">
    <property type="entry name" value="EGF_1"/>
    <property type="match status" value="1"/>
</dbReference>
<dbReference type="AlphaFoldDB" id="A0A4Y2L7V2"/>
<reference evidence="2 3" key="1">
    <citation type="journal article" date="2019" name="Sci. Rep.">
        <title>Orb-weaving spider Araneus ventricosus genome elucidates the spidroin gene catalogue.</title>
        <authorList>
            <person name="Kono N."/>
            <person name="Nakamura H."/>
            <person name="Ohtoshi R."/>
            <person name="Moran D.A.P."/>
            <person name="Shinohara A."/>
            <person name="Yoshida Y."/>
            <person name="Fujiwara M."/>
            <person name="Mori M."/>
            <person name="Tomita M."/>
            <person name="Arakawa K."/>
        </authorList>
    </citation>
    <scope>NUCLEOTIDE SEQUENCE [LARGE SCALE GENOMIC DNA]</scope>
</reference>
<dbReference type="Gene3D" id="2.10.25.10">
    <property type="entry name" value="Laminin"/>
    <property type="match status" value="1"/>
</dbReference>
<evidence type="ECO:0000313" key="2">
    <source>
        <dbReference type="EMBL" id="GBN10479.1"/>
    </source>
</evidence>